<dbReference type="GO" id="GO:0005789">
    <property type="term" value="C:endoplasmic reticulum membrane"/>
    <property type="evidence" value="ECO:0007669"/>
    <property type="project" value="UniProtKB-SubCell"/>
</dbReference>
<dbReference type="PANTHER" id="PTHR48261:SF3">
    <property type="entry name" value="EXOSTOSIN GLYCOSYLTRANSFERASE 1"/>
    <property type="match status" value="1"/>
</dbReference>
<dbReference type="GO" id="GO:0008375">
    <property type="term" value="F:acetylglucosaminyltransferase activity"/>
    <property type="evidence" value="ECO:0000318"/>
    <property type="project" value="GO_Central"/>
</dbReference>
<evidence type="ECO:0000256" key="9">
    <source>
        <dbReference type="ARBA" id="ARBA00022989"/>
    </source>
</evidence>
<proteinExistence type="inferred from homology"/>
<gene>
    <name evidence="15" type="ORF">NEMVEDRAFT_v1g173450</name>
</gene>
<evidence type="ECO:0000256" key="4">
    <source>
        <dbReference type="ARBA" id="ARBA00022676"/>
    </source>
</evidence>
<evidence type="ECO:0000256" key="6">
    <source>
        <dbReference type="ARBA" id="ARBA00022692"/>
    </source>
</evidence>
<evidence type="ECO:0000256" key="7">
    <source>
        <dbReference type="ARBA" id="ARBA00022824"/>
    </source>
</evidence>
<dbReference type="STRING" id="45351.A7SR92"/>
<dbReference type="InterPro" id="IPR004263">
    <property type="entry name" value="Exostosin"/>
</dbReference>
<evidence type="ECO:0000313" key="15">
    <source>
        <dbReference type="EMBL" id="EDO33761.1"/>
    </source>
</evidence>
<evidence type="ECO:0000256" key="5">
    <source>
        <dbReference type="ARBA" id="ARBA00022679"/>
    </source>
</evidence>
<dbReference type="Pfam" id="PF09258">
    <property type="entry name" value="Glyco_transf_64"/>
    <property type="match status" value="1"/>
</dbReference>
<evidence type="ECO:0000313" key="16">
    <source>
        <dbReference type="Proteomes" id="UP000001593"/>
    </source>
</evidence>
<dbReference type="InterPro" id="IPR040911">
    <property type="entry name" value="Exostosin_GT47"/>
</dbReference>
<evidence type="ECO:0000256" key="12">
    <source>
        <dbReference type="ARBA" id="ARBA00023180"/>
    </source>
</evidence>
<dbReference type="AlphaFoldDB" id="A7SR92"/>
<keyword evidence="11" id="KW-1015">Disulfide bond</keyword>
<dbReference type="eggNOG" id="KOG1021">
    <property type="taxonomic scope" value="Eukaryota"/>
</dbReference>
<evidence type="ECO:0000256" key="11">
    <source>
        <dbReference type="ARBA" id="ARBA00023157"/>
    </source>
</evidence>
<dbReference type="Pfam" id="PF03016">
    <property type="entry name" value="Exostosin_GT47"/>
    <property type="match status" value="1"/>
</dbReference>
<keyword evidence="6" id="KW-0812">Transmembrane</keyword>
<keyword evidence="5" id="KW-0808">Transferase</keyword>
<keyword evidence="10" id="KW-0472">Membrane</keyword>
<keyword evidence="7" id="KW-0256">Endoplasmic reticulum</keyword>
<comment type="similarity">
    <text evidence="3">Belongs to the glycosyltransferase 47 family.</text>
</comment>
<dbReference type="InParanoid" id="A7SR92"/>
<evidence type="ECO:0000259" key="14">
    <source>
        <dbReference type="Pfam" id="PF09258"/>
    </source>
</evidence>
<keyword evidence="4" id="KW-0328">Glycosyltransferase</keyword>
<feature type="domain" description="Exostosin GT47" evidence="13">
    <location>
        <begin position="99"/>
        <end position="382"/>
    </location>
</feature>
<evidence type="ECO:0000256" key="8">
    <source>
        <dbReference type="ARBA" id="ARBA00022968"/>
    </source>
</evidence>
<dbReference type="HOGENOM" id="CLU_013906_4_0_1"/>
<keyword evidence="16" id="KW-1185">Reference proteome</keyword>
<dbReference type="PANTHER" id="PTHR48261">
    <property type="entry name" value="ACETYLGLUCOSAMINYLTRANSFERASE"/>
    <property type="match status" value="1"/>
</dbReference>
<keyword evidence="8" id="KW-0735">Signal-anchor</keyword>
<feature type="domain" description="Glycosyl transferase 64" evidence="14">
    <location>
        <begin position="466"/>
        <end position="712"/>
    </location>
</feature>
<dbReference type="OrthoDB" id="5954868at2759"/>
<evidence type="ECO:0000256" key="10">
    <source>
        <dbReference type="ARBA" id="ARBA00023136"/>
    </source>
</evidence>
<reference evidence="15 16" key="1">
    <citation type="journal article" date="2007" name="Science">
        <title>Sea anemone genome reveals ancestral eumetazoan gene repertoire and genomic organization.</title>
        <authorList>
            <person name="Putnam N.H."/>
            <person name="Srivastava M."/>
            <person name="Hellsten U."/>
            <person name="Dirks B."/>
            <person name="Chapman J."/>
            <person name="Salamov A."/>
            <person name="Terry A."/>
            <person name="Shapiro H."/>
            <person name="Lindquist E."/>
            <person name="Kapitonov V.V."/>
            <person name="Jurka J."/>
            <person name="Genikhovich G."/>
            <person name="Grigoriev I.V."/>
            <person name="Lucas S.M."/>
            <person name="Steele R.E."/>
            <person name="Finnerty J.R."/>
            <person name="Technau U."/>
            <person name="Martindale M.Q."/>
            <person name="Rokhsar D.S."/>
        </authorList>
    </citation>
    <scope>NUCLEOTIDE SEQUENCE [LARGE SCALE GENOMIC DNA]</scope>
    <source>
        <strain evidence="16">CH2 X CH6</strain>
    </source>
</reference>
<dbReference type="SUPFAM" id="SSF53448">
    <property type="entry name" value="Nucleotide-diphospho-sugar transferases"/>
    <property type="match status" value="1"/>
</dbReference>
<dbReference type="OMA" id="RRQAWST"/>
<protein>
    <submittedName>
        <fullName evidence="15">Uncharacterized protein</fullName>
    </submittedName>
</protein>
<dbReference type="Gene3D" id="3.90.550.10">
    <property type="entry name" value="Spore Coat Polysaccharide Biosynthesis Protein SpsA, Chain A"/>
    <property type="match status" value="1"/>
</dbReference>
<keyword evidence="12" id="KW-0325">Glycoprotein</keyword>
<accession>A7SR92</accession>
<comment type="subcellular location">
    <subcellularLocation>
        <location evidence="1">Endoplasmic reticulum membrane</location>
        <topology evidence="1">Single-pass type II membrane protein</topology>
    </subcellularLocation>
</comment>
<dbReference type="GO" id="GO:0015012">
    <property type="term" value="P:heparan sulfate proteoglycan biosynthetic process"/>
    <property type="evidence" value="ECO:0007669"/>
    <property type="project" value="UniProtKB-ARBA"/>
</dbReference>
<dbReference type="KEGG" id="nve:5505005"/>
<evidence type="ECO:0000256" key="2">
    <source>
        <dbReference type="ARBA" id="ARBA00004922"/>
    </source>
</evidence>
<dbReference type="PROSITE" id="PS51257">
    <property type="entry name" value="PROKAR_LIPOPROTEIN"/>
    <property type="match status" value="1"/>
</dbReference>
<organism evidence="15 16">
    <name type="scientific">Nematostella vectensis</name>
    <name type="common">Starlet sea anemone</name>
    <dbReference type="NCBI Taxonomy" id="45351"/>
    <lineage>
        <taxon>Eukaryota</taxon>
        <taxon>Metazoa</taxon>
        <taxon>Cnidaria</taxon>
        <taxon>Anthozoa</taxon>
        <taxon>Hexacorallia</taxon>
        <taxon>Actiniaria</taxon>
        <taxon>Edwardsiidae</taxon>
        <taxon>Nematostella</taxon>
    </lineage>
</organism>
<dbReference type="Proteomes" id="UP000001593">
    <property type="component" value="Unassembled WGS sequence"/>
</dbReference>
<sequence>MHAKKRYSLLAVVALVACGLLVAFKILTDNEFKPPNIDDNTRILSYLSVSKAGFLDLNDELELQDVFKTPKDSISSKNVPPQPNKCTMETCFDKTKCLSDFRIYVYPVHPGAKLSTTYTNIIKVIKESRYYTEFPEEACLFITAIDTLDRDKLSADYVHNIYNKIRQLPYWKNGENHIIFNLFAGTWPDYSEDVGFDFGKAILVKASLSSDLIRPGFDVSLPLFPKTHPHKDLGNLPHSCSAFPLERKYKLAFKGKRYLNGIGSESRNALYHIHNGRDIVLLTTCKHGKAWHKHKDERCDGDNALYDRYSYDELLLNATFCLVPRGRRLGSFRFLESLKVGCIPFLLSDGWELPFAEVIDWKKAVIDGSERLLMQVPGIVRSYSRSQVLAMKQQSLFLWNAYFSSVEKIVHTTIEVIRSRIDRSKTASHAFWNNYPGALVTVKHYSQDLHDFPFFHIKLGLSSTRFTAVIHATSSGIKESSLLYKLISSVAGSKFASKIIILWVSDSAIPANRKWPKLKIPLVIVRPDSKSGNSRFKQRSMIETDAILSLNEDIKLNSDEIDFAFVVWRDFPQRIVGFPSRDHYWDEGQSRWVYSSMISNKFSMVMTSGAFYHRYYNYMYTHSLPKRLHRLVDRHPTCEHIVMNFLVADAIRLPPIKILPVKQYYEGMGKKARKSKLTAQFDHKQKCMDSLHDAFGYMPLIKSRVRMDPLLYKDPVSNLRKRYRLLEA</sequence>
<comment type="pathway">
    <text evidence="2">Protein modification; protein glycosylation.</text>
</comment>
<dbReference type="InterPro" id="IPR015338">
    <property type="entry name" value="GT64_dom"/>
</dbReference>
<name>A7SR92_NEMVE</name>
<dbReference type="GO" id="GO:0005794">
    <property type="term" value="C:Golgi apparatus"/>
    <property type="evidence" value="ECO:0000318"/>
    <property type="project" value="GO_Central"/>
</dbReference>
<evidence type="ECO:0000256" key="1">
    <source>
        <dbReference type="ARBA" id="ARBA00004648"/>
    </source>
</evidence>
<evidence type="ECO:0000259" key="13">
    <source>
        <dbReference type="Pfam" id="PF03016"/>
    </source>
</evidence>
<dbReference type="EMBL" id="DS469758">
    <property type="protein sequence ID" value="EDO33761.1"/>
    <property type="molecule type" value="Genomic_DNA"/>
</dbReference>
<evidence type="ECO:0000256" key="3">
    <source>
        <dbReference type="ARBA" id="ARBA00010271"/>
    </source>
</evidence>
<dbReference type="GO" id="GO:0015020">
    <property type="term" value="F:glucuronosyltransferase activity"/>
    <property type="evidence" value="ECO:0000318"/>
    <property type="project" value="GO_Central"/>
</dbReference>
<dbReference type="PhylomeDB" id="A7SR92"/>
<keyword evidence="9" id="KW-1133">Transmembrane helix</keyword>
<dbReference type="InterPro" id="IPR029044">
    <property type="entry name" value="Nucleotide-diphossugar_trans"/>
</dbReference>